<feature type="repeat" description="NHL" evidence="2">
    <location>
        <begin position="632"/>
        <end position="667"/>
    </location>
</feature>
<gene>
    <name evidence="5" type="ORF">ATI61_111342</name>
</gene>
<reference evidence="5 6" key="1">
    <citation type="submission" date="2018-08" db="EMBL/GenBank/DDBJ databases">
        <title>Genomic Encyclopedia of Archaeal and Bacterial Type Strains, Phase II (KMG-II): from individual species to whole genera.</title>
        <authorList>
            <person name="Goeker M."/>
        </authorList>
    </citation>
    <scope>NUCLEOTIDE SEQUENCE [LARGE SCALE GENOMIC DNA]</scope>
    <source>
        <strain evidence="5 6">DSM 2261</strain>
    </source>
</reference>
<dbReference type="SUPFAM" id="SSF101898">
    <property type="entry name" value="NHL repeat"/>
    <property type="match status" value="1"/>
</dbReference>
<evidence type="ECO:0000256" key="1">
    <source>
        <dbReference type="ARBA" id="ARBA00022737"/>
    </source>
</evidence>
<accession>A0ABX9JTN7</accession>
<evidence type="ECO:0000256" key="3">
    <source>
        <dbReference type="SAM" id="MobiDB-lite"/>
    </source>
</evidence>
<name>A0ABX9JTN7_9BACT</name>
<protein>
    <submittedName>
        <fullName evidence="5">NHL repeat-containing protein</fullName>
    </submittedName>
</protein>
<feature type="domain" description="N,N-dimethylformamidase beta subunit-like C-terminal" evidence="4">
    <location>
        <begin position="143"/>
        <end position="507"/>
    </location>
</feature>
<organism evidence="5 6">
    <name type="scientific">Archangium gephyra</name>
    <dbReference type="NCBI Taxonomy" id="48"/>
    <lineage>
        <taxon>Bacteria</taxon>
        <taxon>Pseudomonadati</taxon>
        <taxon>Myxococcota</taxon>
        <taxon>Myxococcia</taxon>
        <taxon>Myxococcales</taxon>
        <taxon>Cystobacterineae</taxon>
        <taxon>Archangiaceae</taxon>
        <taxon>Archangium</taxon>
    </lineage>
</organism>
<dbReference type="Proteomes" id="UP000256345">
    <property type="component" value="Unassembled WGS sequence"/>
</dbReference>
<evidence type="ECO:0000256" key="2">
    <source>
        <dbReference type="PROSITE-ProRule" id="PRU00504"/>
    </source>
</evidence>
<feature type="compositionally biased region" description="Gly residues" evidence="3">
    <location>
        <begin position="46"/>
        <end position="70"/>
    </location>
</feature>
<keyword evidence="6" id="KW-1185">Reference proteome</keyword>
<evidence type="ECO:0000313" key="6">
    <source>
        <dbReference type="Proteomes" id="UP000256345"/>
    </source>
</evidence>
<dbReference type="InterPro" id="IPR001258">
    <property type="entry name" value="NHL_repeat"/>
</dbReference>
<sequence>MAGWGQVMRVGRGMGLWVGTLVLAGVLWGGCHDTSLDSIEDPQPGHHGGGGGGEGEGGGGEGGGGGGGGCTSDCEPPGPVLIQREPRPNPIPEENRQPGDPRWRGGAAAAEGQLEAYTSTESAEAGESVGVKVSTRTETTITAELFRMGYYGGTGARKVWSGGPWQTREQATCERHVTTARIECDWTDTFSIPVDPAWRSGLYVVKLTRADGTMRFVPFVIRDRRAADILYTPNFTTYQAYNTWGGTSLYFDAAWTTPFGRAREVSFNRPYKDSNGAGKTFFLDINFIQLMEKHGYDVTYGTQLDFVRFSNFVEGIGTFVSAAQDEYWPEQERDQLDAAIQRPDGKTSLVYFGGNGGYWRVRFEKDARGGLRNMVCYKNESDLDPQQGSTVRFRDPPNPRPESNLFGGMYEGWQLVMFPMVVTDASHWLFEGTGLTQGTLLQGLLGYEYDKHFPELPGAPAGLHVSMTSPVVSGEGVPSYSTAVDRTLPSGRLVFSAGSICWGLGLGTDPELRDPRVARMTINVLDKALTHRVRPPAREPVTAPGPVVSPPEGQWVQRVEAFAGQAGRSGFQDGSAAEALFKAPTGLAVTPTGEVVVADTGNNRIRLIQPGPTPTVLTLAGNGELGYRDGAGAQAMFRYPTAVAVGLAGEIYVADSENHVIRVLEKEAEGWKVRTVAGIVSRSGFADGVPGKARFNRPMSLAVDSAGNLYIADQVGNRIRMLRADRSEVVTLAGSGAGGRVDENGTKASFNNPTALVIGQDGALYVFEAGNQLVRRVSLTAPYKVETVAGRREGYVFGFADGEGTAARFRGQMGMSVAVDGRLVIADTGNFRIRKVLPGAEASSSRVVTVAGSGKLGTNLGSGDVADIVAPTGLATDVHGNLYVSDSFNHAIRVIIP</sequence>
<dbReference type="Pfam" id="PF01436">
    <property type="entry name" value="NHL"/>
    <property type="match status" value="2"/>
</dbReference>
<comment type="caution">
    <text evidence="5">The sequence shown here is derived from an EMBL/GenBank/DDBJ whole genome shotgun (WGS) entry which is preliminary data.</text>
</comment>
<dbReference type="PANTHER" id="PTHR13833:SF71">
    <property type="entry name" value="NHL DOMAIN-CONTAINING PROTEIN"/>
    <property type="match status" value="1"/>
</dbReference>
<evidence type="ECO:0000313" key="5">
    <source>
        <dbReference type="EMBL" id="REG26791.1"/>
    </source>
</evidence>
<feature type="compositionally biased region" description="Basic and acidic residues" evidence="3">
    <location>
        <begin position="93"/>
        <end position="103"/>
    </location>
</feature>
<dbReference type="PANTHER" id="PTHR13833">
    <property type="match status" value="1"/>
</dbReference>
<dbReference type="InterPro" id="IPR046540">
    <property type="entry name" value="DMFA2_C"/>
</dbReference>
<dbReference type="EMBL" id="QUMU01000011">
    <property type="protein sequence ID" value="REG26791.1"/>
    <property type="molecule type" value="Genomic_DNA"/>
</dbReference>
<dbReference type="Gene3D" id="2.120.10.30">
    <property type="entry name" value="TolB, C-terminal domain"/>
    <property type="match status" value="3"/>
</dbReference>
<feature type="region of interest" description="Disordered" evidence="3">
    <location>
        <begin position="35"/>
        <end position="110"/>
    </location>
</feature>
<proteinExistence type="predicted"/>
<feature type="repeat" description="NHL" evidence="2">
    <location>
        <begin position="581"/>
        <end position="611"/>
    </location>
</feature>
<evidence type="ECO:0000259" key="4">
    <source>
        <dbReference type="Pfam" id="PF20254"/>
    </source>
</evidence>
<keyword evidence="1" id="KW-0677">Repeat</keyword>
<dbReference type="Pfam" id="PF20254">
    <property type="entry name" value="DMFA2_C"/>
    <property type="match status" value="1"/>
</dbReference>
<dbReference type="InterPro" id="IPR011042">
    <property type="entry name" value="6-blade_b-propeller_TolB-like"/>
</dbReference>
<dbReference type="PROSITE" id="PS51125">
    <property type="entry name" value="NHL"/>
    <property type="match status" value="2"/>
</dbReference>